<name>A0A4S3M904_9RHOB</name>
<dbReference type="AlphaFoldDB" id="A0A4S3M904"/>
<evidence type="ECO:0000313" key="3">
    <source>
        <dbReference type="Proteomes" id="UP000306113"/>
    </source>
</evidence>
<organism evidence="2 3">
    <name type="scientific">Thalassobius vesicularis</name>
    <dbReference type="NCBI Taxonomy" id="1294297"/>
    <lineage>
        <taxon>Bacteria</taxon>
        <taxon>Pseudomonadati</taxon>
        <taxon>Pseudomonadota</taxon>
        <taxon>Alphaproteobacteria</taxon>
        <taxon>Rhodobacterales</taxon>
        <taxon>Roseobacteraceae</taxon>
        <taxon>Thalassovita</taxon>
    </lineage>
</organism>
<sequence length="88" mass="10516">MFGLLRLVIIGFVILTIIYVGVSLYSRSVRRDKLEREWDEEVKKGDREDFVEDGLDEYENSFRRKLIWLVYIIPVVIVLAIIYMVNIY</sequence>
<feature type="transmembrane region" description="Helical" evidence="1">
    <location>
        <begin position="66"/>
        <end position="85"/>
    </location>
</feature>
<dbReference type="Proteomes" id="UP000306113">
    <property type="component" value="Unassembled WGS sequence"/>
</dbReference>
<dbReference type="OrthoDB" id="7632202at2"/>
<comment type="caution">
    <text evidence="2">The sequence shown here is derived from an EMBL/GenBank/DDBJ whole genome shotgun (WGS) entry which is preliminary data.</text>
</comment>
<evidence type="ECO:0000256" key="1">
    <source>
        <dbReference type="SAM" id="Phobius"/>
    </source>
</evidence>
<keyword evidence="3" id="KW-1185">Reference proteome</keyword>
<accession>A0A4S3M904</accession>
<evidence type="ECO:0008006" key="4">
    <source>
        <dbReference type="Google" id="ProtNLM"/>
    </source>
</evidence>
<gene>
    <name evidence="2" type="ORF">E7681_10685</name>
</gene>
<reference evidence="2 3" key="1">
    <citation type="submission" date="2019-04" db="EMBL/GenBank/DDBJ databases">
        <title>Draft genome sequence of Youngimonas vesicularis.</title>
        <authorList>
            <person name="Hameed A."/>
        </authorList>
    </citation>
    <scope>NUCLEOTIDE SEQUENCE [LARGE SCALE GENOMIC DNA]</scope>
    <source>
        <strain evidence="2 3">CC-AMW-E</strain>
    </source>
</reference>
<feature type="transmembrane region" description="Helical" evidence="1">
    <location>
        <begin position="6"/>
        <end position="26"/>
    </location>
</feature>
<protein>
    <recommendedName>
        <fullName evidence="4">Cation/multidrug efflux pump</fullName>
    </recommendedName>
</protein>
<dbReference type="EMBL" id="SSMD01000004">
    <property type="protein sequence ID" value="THD74063.1"/>
    <property type="molecule type" value="Genomic_DNA"/>
</dbReference>
<dbReference type="RefSeq" id="WP_136339273.1">
    <property type="nucleotide sequence ID" value="NZ_SSMD01000004.1"/>
</dbReference>
<keyword evidence="1" id="KW-0472">Membrane</keyword>
<keyword evidence="1" id="KW-0812">Transmembrane</keyword>
<proteinExistence type="predicted"/>
<evidence type="ECO:0000313" key="2">
    <source>
        <dbReference type="EMBL" id="THD74063.1"/>
    </source>
</evidence>
<keyword evidence="1" id="KW-1133">Transmembrane helix</keyword>